<evidence type="ECO:0000313" key="9">
    <source>
        <dbReference type="Proteomes" id="UP000237846"/>
    </source>
</evidence>
<dbReference type="SUPFAM" id="SSF100950">
    <property type="entry name" value="NagB/RpiA/CoA transferase-like"/>
    <property type="match status" value="1"/>
</dbReference>
<dbReference type="PANTHER" id="PTHR30363">
    <property type="entry name" value="HTH-TYPE TRANSCRIPTIONAL REGULATOR SRLR-RELATED"/>
    <property type="match status" value="1"/>
</dbReference>
<dbReference type="SUPFAM" id="SSF46785">
    <property type="entry name" value="Winged helix' DNA-binding domain"/>
    <property type="match status" value="1"/>
</dbReference>
<dbReference type="GO" id="GO:0003677">
    <property type="term" value="F:DNA binding"/>
    <property type="evidence" value="ECO:0007669"/>
    <property type="project" value="UniProtKB-KW"/>
</dbReference>
<dbReference type="SMART" id="SM00420">
    <property type="entry name" value="HTH_DEOR"/>
    <property type="match status" value="1"/>
</dbReference>
<dbReference type="InterPro" id="IPR037171">
    <property type="entry name" value="NagB/RpiA_transferase-like"/>
</dbReference>
<comment type="caution">
    <text evidence="8">The sequence shown here is derived from an EMBL/GenBank/DDBJ whole genome shotgun (WGS) entry which is preliminary data.</text>
</comment>
<sequence length="271" mass="28273">MSERRARLIEAIEAGIQRVPELAAALDVSPSTVRRDLTDLERDGRVLRTHGGAVPASAAERSWEDKRSRHAPAKRAIAARAAELAAPHRSVLLGAGSTSTLIAERLRGRTGLTVVTNGLGALDALREDPEVELVLLGGLVRPRTGAVVGEAAREALRRMTVDIAFVGADGFEPDRGVNAAGADLAALKEAKFRCARHVVVVADSSKVGGSPGGASAPFDHWAPIPVPYTLITDDALPEDRRAAVRSDPRCTLVTVPADGGTVRAGSGGTEG</sequence>
<evidence type="ECO:0000259" key="7">
    <source>
        <dbReference type="PROSITE" id="PS51000"/>
    </source>
</evidence>
<dbReference type="PROSITE" id="PS00894">
    <property type="entry name" value="HTH_DEOR_1"/>
    <property type="match status" value="1"/>
</dbReference>
<evidence type="ECO:0000256" key="2">
    <source>
        <dbReference type="ARBA" id="ARBA00022491"/>
    </source>
</evidence>
<dbReference type="InterPro" id="IPR001034">
    <property type="entry name" value="DeoR_HTH"/>
</dbReference>
<name>A0A2T0PVZ3_9ACTN</name>
<dbReference type="Pfam" id="PF00455">
    <property type="entry name" value="DeoRC"/>
    <property type="match status" value="1"/>
</dbReference>
<evidence type="ECO:0000256" key="4">
    <source>
        <dbReference type="ARBA" id="ARBA00023125"/>
    </source>
</evidence>
<dbReference type="InterPro" id="IPR036388">
    <property type="entry name" value="WH-like_DNA-bd_sf"/>
</dbReference>
<dbReference type="PROSITE" id="PS51000">
    <property type="entry name" value="HTH_DEOR_2"/>
    <property type="match status" value="1"/>
</dbReference>
<dbReference type="OrthoDB" id="7688673at2"/>
<dbReference type="Proteomes" id="UP000237846">
    <property type="component" value="Unassembled WGS sequence"/>
</dbReference>
<organism evidence="8 9">
    <name type="scientific">Allonocardiopsis opalescens</name>
    <dbReference type="NCBI Taxonomy" id="1144618"/>
    <lineage>
        <taxon>Bacteria</taxon>
        <taxon>Bacillati</taxon>
        <taxon>Actinomycetota</taxon>
        <taxon>Actinomycetes</taxon>
        <taxon>Streptosporangiales</taxon>
        <taxon>Allonocardiopsis</taxon>
    </lineage>
</organism>
<proteinExistence type="predicted"/>
<evidence type="ECO:0000256" key="3">
    <source>
        <dbReference type="ARBA" id="ARBA00023015"/>
    </source>
</evidence>
<keyword evidence="5" id="KW-0804">Transcription</keyword>
<dbReference type="PRINTS" id="PR00037">
    <property type="entry name" value="HTHLACR"/>
</dbReference>
<evidence type="ECO:0000256" key="1">
    <source>
        <dbReference type="ARBA" id="ARBA00021390"/>
    </source>
</evidence>
<accession>A0A2T0PVZ3</accession>
<dbReference type="InterPro" id="IPR014036">
    <property type="entry name" value="DeoR-like_C"/>
</dbReference>
<keyword evidence="3" id="KW-0805">Transcription regulation</keyword>
<gene>
    <name evidence="8" type="ORF">CLV72_109313</name>
</gene>
<keyword evidence="2" id="KW-0678">Repressor</keyword>
<comment type="function">
    <text evidence="6">Repressor of the lactose catabolism operon. Galactose-6-phosphate is the inducer.</text>
</comment>
<evidence type="ECO:0000256" key="5">
    <source>
        <dbReference type="ARBA" id="ARBA00023163"/>
    </source>
</evidence>
<dbReference type="PANTHER" id="PTHR30363:SF4">
    <property type="entry name" value="GLYCEROL-3-PHOSPHATE REGULON REPRESSOR"/>
    <property type="match status" value="1"/>
</dbReference>
<dbReference type="SMART" id="SM01134">
    <property type="entry name" value="DeoRC"/>
    <property type="match status" value="1"/>
</dbReference>
<evidence type="ECO:0000256" key="6">
    <source>
        <dbReference type="ARBA" id="ARBA00024937"/>
    </source>
</evidence>
<dbReference type="RefSeq" id="WP_106252037.1">
    <property type="nucleotide sequence ID" value="NZ_PVZC01000009.1"/>
</dbReference>
<dbReference type="InterPro" id="IPR036390">
    <property type="entry name" value="WH_DNA-bd_sf"/>
</dbReference>
<protein>
    <recommendedName>
        <fullName evidence="1">Lactose phosphotransferase system repressor</fullName>
    </recommendedName>
</protein>
<dbReference type="InterPro" id="IPR018356">
    <property type="entry name" value="Tscrpt_reg_HTH_DeoR_CS"/>
</dbReference>
<dbReference type="EMBL" id="PVZC01000009">
    <property type="protein sequence ID" value="PRX95702.1"/>
    <property type="molecule type" value="Genomic_DNA"/>
</dbReference>
<dbReference type="InterPro" id="IPR050313">
    <property type="entry name" value="Carb_Metab_HTH_regulators"/>
</dbReference>
<keyword evidence="9" id="KW-1185">Reference proteome</keyword>
<feature type="domain" description="HTH deoR-type" evidence="7">
    <location>
        <begin position="1"/>
        <end position="55"/>
    </location>
</feature>
<dbReference type="AlphaFoldDB" id="A0A2T0PVZ3"/>
<reference evidence="8 9" key="1">
    <citation type="submission" date="2018-03" db="EMBL/GenBank/DDBJ databases">
        <title>Genomic Encyclopedia of Archaeal and Bacterial Type Strains, Phase II (KMG-II): from individual species to whole genera.</title>
        <authorList>
            <person name="Goeker M."/>
        </authorList>
    </citation>
    <scope>NUCLEOTIDE SEQUENCE [LARGE SCALE GENOMIC DNA]</scope>
    <source>
        <strain evidence="8 9">DSM 45601</strain>
    </source>
</reference>
<dbReference type="Gene3D" id="3.40.50.1360">
    <property type="match status" value="1"/>
</dbReference>
<dbReference type="Pfam" id="PF08220">
    <property type="entry name" value="HTH_DeoR"/>
    <property type="match status" value="1"/>
</dbReference>
<dbReference type="Gene3D" id="1.10.10.10">
    <property type="entry name" value="Winged helix-like DNA-binding domain superfamily/Winged helix DNA-binding domain"/>
    <property type="match status" value="1"/>
</dbReference>
<dbReference type="GO" id="GO:0003700">
    <property type="term" value="F:DNA-binding transcription factor activity"/>
    <property type="evidence" value="ECO:0007669"/>
    <property type="project" value="InterPro"/>
</dbReference>
<keyword evidence="4" id="KW-0238">DNA-binding</keyword>
<evidence type="ECO:0000313" key="8">
    <source>
        <dbReference type="EMBL" id="PRX95702.1"/>
    </source>
</evidence>